<feature type="compositionally biased region" description="Polar residues" evidence="1">
    <location>
        <begin position="76"/>
        <end position="97"/>
    </location>
</feature>
<evidence type="ECO:0000256" key="3">
    <source>
        <dbReference type="SAM" id="SignalP"/>
    </source>
</evidence>
<accession>A0A8C9W793</accession>
<keyword evidence="5" id="KW-1185">Reference proteome</keyword>
<evidence type="ECO:0000313" key="4">
    <source>
        <dbReference type="Ensembl" id="ENSSFOP00015069913.1"/>
    </source>
</evidence>
<feature type="compositionally biased region" description="Low complexity" evidence="1">
    <location>
        <begin position="202"/>
        <end position="216"/>
    </location>
</feature>
<dbReference type="GeneTree" id="ENSGT01010000227483"/>
<feature type="compositionally biased region" description="Polar residues" evidence="1">
    <location>
        <begin position="105"/>
        <end position="142"/>
    </location>
</feature>
<keyword evidence="2" id="KW-0812">Transmembrane</keyword>
<keyword evidence="2" id="KW-1133">Transmembrane helix</keyword>
<dbReference type="OrthoDB" id="9950822at2759"/>
<feature type="chain" id="PRO_5034862298" evidence="3">
    <location>
        <begin position="21"/>
        <end position="323"/>
    </location>
</feature>
<reference evidence="4" key="2">
    <citation type="submission" date="2025-08" db="UniProtKB">
        <authorList>
            <consortium name="Ensembl"/>
        </authorList>
    </citation>
    <scope>IDENTIFICATION</scope>
</reference>
<name>A0A8C9W793_SCLFO</name>
<reference evidence="4" key="3">
    <citation type="submission" date="2025-09" db="UniProtKB">
        <authorList>
            <consortium name="Ensembl"/>
        </authorList>
    </citation>
    <scope>IDENTIFICATION</scope>
</reference>
<feature type="signal peptide" evidence="3">
    <location>
        <begin position="1"/>
        <end position="20"/>
    </location>
</feature>
<dbReference type="Ensembl" id="ENSSFOT00015070109.1">
    <property type="protein sequence ID" value="ENSSFOP00015069913.1"/>
    <property type="gene ID" value="ENSSFOG00015025877.1"/>
</dbReference>
<organism evidence="4 5">
    <name type="scientific">Scleropages formosus</name>
    <name type="common">Asian bonytongue</name>
    <name type="synonym">Osteoglossum formosum</name>
    <dbReference type="NCBI Taxonomy" id="113540"/>
    <lineage>
        <taxon>Eukaryota</taxon>
        <taxon>Metazoa</taxon>
        <taxon>Chordata</taxon>
        <taxon>Craniata</taxon>
        <taxon>Vertebrata</taxon>
        <taxon>Euteleostomi</taxon>
        <taxon>Actinopterygii</taxon>
        <taxon>Neopterygii</taxon>
        <taxon>Teleostei</taxon>
        <taxon>Osteoglossocephala</taxon>
        <taxon>Osteoglossomorpha</taxon>
        <taxon>Osteoglossiformes</taxon>
        <taxon>Osteoglossidae</taxon>
        <taxon>Scleropages</taxon>
    </lineage>
</organism>
<evidence type="ECO:0000313" key="5">
    <source>
        <dbReference type="Proteomes" id="UP000694397"/>
    </source>
</evidence>
<evidence type="ECO:0000256" key="1">
    <source>
        <dbReference type="SAM" id="MobiDB-lite"/>
    </source>
</evidence>
<reference evidence="4 5" key="1">
    <citation type="submission" date="2019-04" db="EMBL/GenBank/DDBJ databases">
        <authorList>
            <consortium name="Wellcome Sanger Institute Data Sharing"/>
        </authorList>
    </citation>
    <scope>NUCLEOTIDE SEQUENCE [LARGE SCALE GENOMIC DNA]</scope>
</reference>
<feature type="region of interest" description="Disordered" evidence="1">
    <location>
        <begin position="55"/>
        <end position="243"/>
    </location>
</feature>
<keyword evidence="3" id="KW-0732">Signal</keyword>
<keyword evidence="2" id="KW-0472">Membrane</keyword>
<dbReference type="AlphaFoldDB" id="A0A8C9W793"/>
<proteinExistence type="predicted"/>
<feature type="transmembrane region" description="Helical" evidence="2">
    <location>
        <begin position="253"/>
        <end position="275"/>
    </location>
</feature>
<dbReference type="Proteomes" id="UP000694397">
    <property type="component" value="Chromosome 11"/>
</dbReference>
<feature type="compositionally biased region" description="Polar residues" evidence="1">
    <location>
        <begin position="166"/>
        <end position="193"/>
    </location>
</feature>
<evidence type="ECO:0000256" key="2">
    <source>
        <dbReference type="SAM" id="Phobius"/>
    </source>
</evidence>
<sequence length="323" mass="33863">MDLHFMVTLLLFPLLTLSAAEMNEDAESQKEARNEVSEEGFGSGILHLLSETRSSNSTLLGGPNDPDNPHYEDKGSNNTVIENPSGEDTGSNNTAPGNPSDEDTGSNNTAPGSPSDEGTGSNNTAPGSPSDEGTGSNNTAPGSPSDEDTGSNNTTPGNPSDEDTGYYNTTAGNPNGDNTGFNNTETGDNTGVTSAEPPHFLDTTTASTPSSSDSPSTGPPGNVPDTNNSLVRSEDNQDMGSMGGMSRIANKKAWAAILGTAIVVGCVVLVLFMLLKKRNRQDFMHRKLEEDFNMEPVLRLDNFEPLKIGNMAYDNPGLQGDSI</sequence>
<protein>
    <submittedName>
        <fullName evidence="4">Uncharacterized protein</fullName>
    </submittedName>
</protein>